<dbReference type="Pfam" id="PF06094">
    <property type="entry name" value="GGACT"/>
    <property type="match status" value="1"/>
</dbReference>
<gene>
    <name evidence="2" type="ORF">FPL14_21435</name>
</gene>
<dbReference type="InterPro" id="IPR009288">
    <property type="entry name" value="AIG2-like_dom"/>
</dbReference>
<keyword evidence="3" id="KW-1185">Reference proteome</keyword>
<organism evidence="2 3">
    <name type="scientific">Cohnella cholangitidis</name>
    <dbReference type="NCBI Taxonomy" id="2598458"/>
    <lineage>
        <taxon>Bacteria</taxon>
        <taxon>Bacillati</taxon>
        <taxon>Bacillota</taxon>
        <taxon>Bacilli</taxon>
        <taxon>Bacillales</taxon>
        <taxon>Paenibacillaceae</taxon>
        <taxon>Cohnella</taxon>
    </lineage>
</organism>
<name>A0A7G5C2L9_9BACL</name>
<evidence type="ECO:0000259" key="1">
    <source>
        <dbReference type="Pfam" id="PF06094"/>
    </source>
</evidence>
<dbReference type="EMBL" id="CP041969">
    <property type="protein sequence ID" value="QMV43453.1"/>
    <property type="molecule type" value="Genomic_DNA"/>
</dbReference>
<dbReference type="RefSeq" id="WP_182299688.1">
    <property type="nucleotide sequence ID" value="NZ_CP041969.1"/>
</dbReference>
<dbReference type="KEGG" id="cchl:FPL14_21435"/>
<dbReference type="Proteomes" id="UP000515679">
    <property type="component" value="Chromosome"/>
</dbReference>
<sequence>MAKPASPATAIRIFVYGTLLPGQSNHSLIEPILLASSPGRVRGRLVDAGEYPALLLDKKRFVRGMWMEVAWDGLPALDALEEFYGIEEPNDYERVWISDADDASLSGWIYVWTESRGYPLIDEEWWPDVTGGK</sequence>
<dbReference type="InterPro" id="IPR013024">
    <property type="entry name" value="GGCT-like"/>
</dbReference>
<proteinExistence type="predicted"/>
<reference evidence="2 3" key="1">
    <citation type="submission" date="2019-07" db="EMBL/GenBank/DDBJ databases">
        <authorList>
            <person name="Kim J.K."/>
            <person name="Cheong H.-M."/>
            <person name="Choi Y."/>
            <person name="Hwang K.J."/>
            <person name="Lee S."/>
            <person name="Choi C."/>
        </authorList>
    </citation>
    <scope>NUCLEOTIDE SEQUENCE [LARGE SCALE GENOMIC DNA]</scope>
    <source>
        <strain evidence="2 3">KS 22</strain>
    </source>
</reference>
<evidence type="ECO:0000313" key="3">
    <source>
        <dbReference type="Proteomes" id="UP000515679"/>
    </source>
</evidence>
<dbReference type="CDD" id="cd06661">
    <property type="entry name" value="GGCT_like"/>
    <property type="match status" value="1"/>
</dbReference>
<accession>A0A7G5C2L9</accession>
<dbReference type="SUPFAM" id="SSF110857">
    <property type="entry name" value="Gamma-glutamyl cyclotransferase-like"/>
    <property type="match status" value="1"/>
</dbReference>
<keyword evidence="2" id="KW-0808">Transferase</keyword>
<feature type="domain" description="Gamma-glutamylcyclotransferase AIG2-like" evidence="1">
    <location>
        <begin position="13"/>
        <end position="126"/>
    </location>
</feature>
<dbReference type="InterPro" id="IPR036568">
    <property type="entry name" value="GGCT-like_sf"/>
</dbReference>
<evidence type="ECO:0000313" key="2">
    <source>
        <dbReference type="EMBL" id="QMV43453.1"/>
    </source>
</evidence>
<dbReference type="GO" id="GO:0016740">
    <property type="term" value="F:transferase activity"/>
    <property type="evidence" value="ECO:0007669"/>
    <property type="project" value="UniProtKB-KW"/>
</dbReference>
<dbReference type="AlphaFoldDB" id="A0A7G5C2L9"/>
<protein>
    <submittedName>
        <fullName evidence="2">Gamma-glutamylcyclotransferase</fullName>
    </submittedName>
</protein>
<dbReference type="Gene3D" id="3.10.490.10">
    <property type="entry name" value="Gamma-glutamyl cyclotransferase-like"/>
    <property type="match status" value="1"/>
</dbReference>